<organism evidence="3 4">
    <name type="scientific">Patiria miniata</name>
    <name type="common">Bat star</name>
    <name type="synonym">Asterina miniata</name>
    <dbReference type="NCBI Taxonomy" id="46514"/>
    <lineage>
        <taxon>Eukaryota</taxon>
        <taxon>Metazoa</taxon>
        <taxon>Echinodermata</taxon>
        <taxon>Eleutherozoa</taxon>
        <taxon>Asterozoa</taxon>
        <taxon>Asteroidea</taxon>
        <taxon>Valvatacea</taxon>
        <taxon>Valvatida</taxon>
        <taxon>Asterinidae</taxon>
        <taxon>Patiria</taxon>
    </lineage>
</organism>
<dbReference type="Pfam" id="PF06452">
    <property type="entry name" value="CBM9_1"/>
    <property type="match status" value="1"/>
</dbReference>
<keyword evidence="1" id="KW-0472">Membrane</keyword>
<dbReference type="PANTHER" id="PTHR35532:SF5">
    <property type="entry name" value="CARBOHYDRATE-BINDING DOMAIN-CONTAINING PROTEIN"/>
    <property type="match status" value="1"/>
</dbReference>
<dbReference type="AlphaFoldDB" id="A0A914BRZ9"/>
<dbReference type="SUPFAM" id="SSF49344">
    <property type="entry name" value="CBD9-like"/>
    <property type="match status" value="1"/>
</dbReference>
<evidence type="ECO:0000313" key="3">
    <source>
        <dbReference type="EnsemblMetazoa" id="XP_038078391.1"/>
    </source>
</evidence>
<keyword evidence="4" id="KW-1185">Reference proteome</keyword>
<evidence type="ECO:0000256" key="1">
    <source>
        <dbReference type="SAM" id="Phobius"/>
    </source>
</evidence>
<dbReference type="GO" id="GO:0030246">
    <property type="term" value="F:carbohydrate binding"/>
    <property type="evidence" value="ECO:0007669"/>
    <property type="project" value="InterPro"/>
</dbReference>
<reference evidence="3" key="1">
    <citation type="submission" date="2022-11" db="UniProtKB">
        <authorList>
            <consortium name="EnsemblMetazoa"/>
        </authorList>
    </citation>
    <scope>IDENTIFICATION</scope>
</reference>
<proteinExistence type="predicted"/>
<dbReference type="GeneID" id="119745833"/>
<dbReference type="Proteomes" id="UP000887568">
    <property type="component" value="Unplaced"/>
</dbReference>
<dbReference type="OMA" id="EYNWVWS"/>
<name>A0A914BRZ9_PATMI</name>
<keyword evidence="1" id="KW-1133">Transmembrane helix</keyword>
<dbReference type="GO" id="GO:0004553">
    <property type="term" value="F:hydrolase activity, hydrolyzing O-glycosyl compounds"/>
    <property type="evidence" value="ECO:0007669"/>
    <property type="project" value="InterPro"/>
</dbReference>
<dbReference type="PANTHER" id="PTHR35532">
    <property type="entry name" value="SIMILAR TO POLYHYDROXYALKANOATE DEPOLYMERASE"/>
    <property type="match status" value="1"/>
</dbReference>
<sequence>MAASTAKFPSFIKSKLSTKVCIVVFILAIIFSQIRLVVMVGLCKVTCDTLPLPRTYVVYRLQPGEVIEVDGKLVDKAWTEISPTEPFVDIQGKYFPKPRFETWAKLRYDDTYLYIGGYLQETDVFANQTKHDSVVFKDNDFEVFTDPDGSTHWYKEFEINAINTTWDLILNKPYINGGSPNSGFEMPTMKSAIYVDGPVNNPLINDSYWTVELALPLKDLVTNDSVARAPPKNGDQWRINFSRVEWHVRNVNGHYEKVPGLPEDNWVWSPQHVINMHLPERWGIIQFSTDKVNGSKFMRDPKWPMYSSLVAVYNAEKIFNAIAGYYTSNLTQLELPSYVTEGLCAGKPQITVINNYNFNATVKPLDSTLPTGHVRDDRYIWFS</sequence>
<keyword evidence="1" id="KW-0812">Transmembrane</keyword>
<evidence type="ECO:0000259" key="2">
    <source>
        <dbReference type="Pfam" id="PF06452"/>
    </source>
</evidence>
<accession>A0A914BRZ9</accession>
<feature type="transmembrane region" description="Helical" evidence="1">
    <location>
        <begin position="20"/>
        <end position="42"/>
    </location>
</feature>
<dbReference type="InterPro" id="IPR010502">
    <property type="entry name" value="Carb-bd_dom_fam9"/>
</dbReference>
<dbReference type="Gene3D" id="2.60.40.1190">
    <property type="match status" value="1"/>
</dbReference>
<protein>
    <recommendedName>
        <fullName evidence="2">Carbohydrate-binding domain-containing protein</fullName>
    </recommendedName>
</protein>
<dbReference type="OrthoDB" id="59288at2759"/>
<dbReference type="RefSeq" id="XP_038078391.1">
    <property type="nucleotide sequence ID" value="XM_038222463.1"/>
</dbReference>
<dbReference type="CDD" id="cd09620">
    <property type="entry name" value="CBM9_like_3"/>
    <property type="match status" value="1"/>
</dbReference>
<dbReference type="GO" id="GO:0016052">
    <property type="term" value="P:carbohydrate catabolic process"/>
    <property type="evidence" value="ECO:0007669"/>
    <property type="project" value="InterPro"/>
</dbReference>
<evidence type="ECO:0000313" key="4">
    <source>
        <dbReference type="Proteomes" id="UP000887568"/>
    </source>
</evidence>
<feature type="domain" description="Carbohydrate-binding" evidence="2">
    <location>
        <begin position="69"/>
        <end position="154"/>
    </location>
</feature>
<dbReference type="EnsemblMetazoa" id="XM_038222463.1">
    <property type="protein sequence ID" value="XP_038078391.1"/>
    <property type="gene ID" value="LOC119745833"/>
</dbReference>